<evidence type="ECO:0000313" key="2">
    <source>
        <dbReference type="EnsemblPlants" id="TuG1812G0100001888.01.T02.cds469809"/>
    </source>
</evidence>
<dbReference type="AlphaFoldDB" id="A0A8R7P3P5"/>
<dbReference type="Proteomes" id="UP000015106">
    <property type="component" value="Chromosome 1"/>
</dbReference>
<reference evidence="2" key="3">
    <citation type="submission" date="2022-06" db="UniProtKB">
        <authorList>
            <consortium name="EnsemblPlants"/>
        </authorList>
    </citation>
    <scope>IDENTIFICATION</scope>
</reference>
<accession>A0A8R7P3P5</accession>
<dbReference type="EnsemblPlants" id="TuG1812G0100001888.01.T01">
    <property type="protein sequence ID" value="TuG1812G0100001888.01.T01.cds469809"/>
    <property type="gene ID" value="TuG1812G0100001888.01"/>
</dbReference>
<name>A0A8R7P3P5_TRIUA</name>
<evidence type="ECO:0000313" key="3">
    <source>
        <dbReference type="Proteomes" id="UP000015106"/>
    </source>
</evidence>
<reference evidence="2" key="2">
    <citation type="submission" date="2018-03" db="EMBL/GenBank/DDBJ databases">
        <title>The Triticum urartu genome reveals the dynamic nature of wheat genome evolution.</title>
        <authorList>
            <person name="Ling H."/>
            <person name="Ma B."/>
            <person name="Shi X."/>
            <person name="Liu H."/>
            <person name="Dong L."/>
            <person name="Sun H."/>
            <person name="Cao Y."/>
            <person name="Gao Q."/>
            <person name="Zheng S."/>
            <person name="Li Y."/>
            <person name="Yu Y."/>
            <person name="Du H."/>
            <person name="Qi M."/>
            <person name="Li Y."/>
            <person name="Yu H."/>
            <person name="Cui Y."/>
            <person name="Wang N."/>
            <person name="Chen C."/>
            <person name="Wu H."/>
            <person name="Zhao Y."/>
            <person name="Zhang J."/>
            <person name="Li Y."/>
            <person name="Zhou W."/>
            <person name="Zhang B."/>
            <person name="Hu W."/>
            <person name="Eijk M."/>
            <person name="Tang J."/>
            <person name="Witsenboer H."/>
            <person name="Zhao S."/>
            <person name="Li Z."/>
            <person name="Zhang A."/>
            <person name="Wang D."/>
            <person name="Liang C."/>
        </authorList>
    </citation>
    <scope>NUCLEOTIDE SEQUENCE [LARGE SCALE GENOMIC DNA]</scope>
    <source>
        <strain evidence="2">cv. G1812</strain>
    </source>
</reference>
<evidence type="ECO:0000256" key="1">
    <source>
        <dbReference type="SAM" id="MobiDB-lite"/>
    </source>
</evidence>
<feature type="region of interest" description="Disordered" evidence="1">
    <location>
        <begin position="1"/>
        <end position="38"/>
    </location>
</feature>
<organism evidence="2 3">
    <name type="scientific">Triticum urartu</name>
    <name type="common">Red wild einkorn</name>
    <name type="synonym">Crithodium urartu</name>
    <dbReference type="NCBI Taxonomy" id="4572"/>
    <lineage>
        <taxon>Eukaryota</taxon>
        <taxon>Viridiplantae</taxon>
        <taxon>Streptophyta</taxon>
        <taxon>Embryophyta</taxon>
        <taxon>Tracheophyta</taxon>
        <taxon>Spermatophyta</taxon>
        <taxon>Magnoliopsida</taxon>
        <taxon>Liliopsida</taxon>
        <taxon>Poales</taxon>
        <taxon>Poaceae</taxon>
        <taxon>BOP clade</taxon>
        <taxon>Pooideae</taxon>
        <taxon>Triticodae</taxon>
        <taxon>Triticeae</taxon>
        <taxon>Triticinae</taxon>
        <taxon>Triticum</taxon>
    </lineage>
</organism>
<sequence length="128" mass="12886">QAHNSLSTSSGCPSSSSPLPTRGLAPPLPTLLSTSSPNRSLKCPSIRLSSACSLADPVLGVDEGRRGGTGLVSTRSAAMAIVHPKLRGPAPCLPLCLARPALGASARRRLSPPCACGCAVPGPAQVRQ</sequence>
<keyword evidence="3" id="KW-1185">Reference proteome</keyword>
<feature type="compositionally biased region" description="Low complexity" evidence="1">
    <location>
        <begin position="1"/>
        <end position="21"/>
    </location>
</feature>
<dbReference type="Gramene" id="TuG1812G0100001888.01.T02">
    <property type="protein sequence ID" value="TuG1812G0100001888.01.T02.cds469809"/>
    <property type="gene ID" value="TuG1812G0100001888.01"/>
</dbReference>
<dbReference type="EnsemblPlants" id="TuG1812G0100001888.01.T02">
    <property type="protein sequence ID" value="TuG1812G0100001888.01.T02.cds469809"/>
    <property type="gene ID" value="TuG1812G0100001888.01"/>
</dbReference>
<reference evidence="3" key="1">
    <citation type="journal article" date="2013" name="Nature">
        <title>Draft genome of the wheat A-genome progenitor Triticum urartu.</title>
        <authorList>
            <person name="Ling H.Q."/>
            <person name="Zhao S."/>
            <person name="Liu D."/>
            <person name="Wang J."/>
            <person name="Sun H."/>
            <person name="Zhang C."/>
            <person name="Fan H."/>
            <person name="Li D."/>
            <person name="Dong L."/>
            <person name="Tao Y."/>
            <person name="Gao C."/>
            <person name="Wu H."/>
            <person name="Li Y."/>
            <person name="Cui Y."/>
            <person name="Guo X."/>
            <person name="Zheng S."/>
            <person name="Wang B."/>
            <person name="Yu K."/>
            <person name="Liang Q."/>
            <person name="Yang W."/>
            <person name="Lou X."/>
            <person name="Chen J."/>
            <person name="Feng M."/>
            <person name="Jian J."/>
            <person name="Zhang X."/>
            <person name="Luo G."/>
            <person name="Jiang Y."/>
            <person name="Liu J."/>
            <person name="Wang Z."/>
            <person name="Sha Y."/>
            <person name="Zhang B."/>
            <person name="Wu H."/>
            <person name="Tang D."/>
            <person name="Shen Q."/>
            <person name="Xue P."/>
            <person name="Zou S."/>
            <person name="Wang X."/>
            <person name="Liu X."/>
            <person name="Wang F."/>
            <person name="Yang Y."/>
            <person name="An X."/>
            <person name="Dong Z."/>
            <person name="Zhang K."/>
            <person name="Zhang X."/>
            <person name="Luo M.C."/>
            <person name="Dvorak J."/>
            <person name="Tong Y."/>
            <person name="Wang J."/>
            <person name="Yang H."/>
            <person name="Li Z."/>
            <person name="Wang D."/>
            <person name="Zhang A."/>
            <person name="Wang J."/>
        </authorList>
    </citation>
    <scope>NUCLEOTIDE SEQUENCE</scope>
    <source>
        <strain evidence="3">cv. G1812</strain>
    </source>
</reference>
<dbReference type="Gramene" id="TuG1812G0100001888.01.T01">
    <property type="protein sequence ID" value="TuG1812G0100001888.01.T01.cds469809"/>
    <property type="gene ID" value="TuG1812G0100001888.01"/>
</dbReference>
<proteinExistence type="predicted"/>
<protein>
    <submittedName>
        <fullName evidence="2">Uncharacterized protein</fullName>
    </submittedName>
</protein>